<evidence type="ECO:0000313" key="2">
    <source>
        <dbReference type="Proteomes" id="UP000299102"/>
    </source>
</evidence>
<protein>
    <submittedName>
        <fullName evidence="1">Uncharacterized protein</fullName>
    </submittedName>
</protein>
<name>A0A4C1Y8T9_EUMVA</name>
<comment type="caution">
    <text evidence="1">The sequence shown here is derived from an EMBL/GenBank/DDBJ whole genome shotgun (WGS) entry which is preliminary data.</text>
</comment>
<organism evidence="1 2">
    <name type="scientific">Eumeta variegata</name>
    <name type="common">Bagworm moth</name>
    <name type="synonym">Eumeta japonica</name>
    <dbReference type="NCBI Taxonomy" id="151549"/>
    <lineage>
        <taxon>Eukaryota</taxon>
        <taxon>Metazoa</taxon>
        <taxon>Ecdysozoa</taxon>
        <taxon>Arthropoda</taxon>
        <taxon>Hexapoda</taxon>
        <taxon>Insecta</taxon>
        <taxon>Pterygota</taxon>
        <taxon>Neoptera</taxon>
        <taxon>Endopterygota</taxon>
        <taxon>Lepidoptera</taxon>
        <taxon>Glossata</taxon>
        <taxon>Ditrysia</taxon>
        <taxon>Tineoidea</taxon>
        <taxon>Psychidae</taxon>
        <taxon>Oiketicinae</taxon>
        <taxon>Eumeta</taxon>
    </lineage>
</organism>
<keyword evidence="2" id="KW-1185">Reference proteome</keyword>
<evidence type="ECO:0000313" key="1">
    <source>
        <dbReference type="EMBL" id="GBP70927.1"/>
    </source>
</evidence>
<dbReference type="Proteomes" id="UP000299102">
    <property type="component" value="Unassembled WGS sequence"/>
</dbReference>
<sequence length="272" mass="30736">MRTETVRNHEAFPFRALFHLNAFQIQIRKRGLIGSDAGRVRTVRVSTRLATRPFDSRESKCHNLPVFLSIPITQRLTVPISIPVYWDPVDRESGMITPTNIDCCITYSLSLTLSVCCTPCSNLHVNSANLRFKAPSSVSVPCHQCDIRLAFQRTSKPIFKTYLTSPSADPGFMKRLTAYKLLRGSHLRLIPQSSVTEPNASHHARWRPELKCIKTFVKDDPRSGHPTTAVTEEPYNAQHNRRVTARCERAALARGADLMPLIVFDISRSNVR</sequence>
<gene>
    <name evidence="1" type="ORF">EVAR_97774_1</name>
</gene>
<dbReference type="EMBL" id="BGZK01001091">
    <property type="protein sequence ID" value="GBP70927.1"/>
    <property type="molecule type" value="Genomic_DNA"/>
</dbReference>
<reference evidence="1 2" key="1">
    <citation type="journal article" date="2019" name="Commun. Biol.">
        <title>The bagworm genome reveals a unique fibroin gene that provides high tensile strength.</title>
        <authorList>
            <person name="Kono N."/>
            <person name="Nakamura H."/>
            <person name="Ohtoshi R."/>
            <person name="Tomita M."/>
            <person name="Numata K."/>
            <person name="Arakawa K."/>
        </authorList>
    </citation>
    <scope>NUCLEOTIDE SEQUENCE [LARGE SCALE GENOMIC DNA]</scope>
</reference>
<dbReference type="AlphaFoldDB" id="A0A4C1Y8T9"/>
<accession>A0A4C1Y8T9</accession>
<proteinExistence type="predicted"/>